<keyword evidence="1" id="KW-0812">Transmembrane</keyword>
<proteinExistence type="predicted"/>
<dbReference type="Proteomes" id="UP000008553">
    <property type="component" value="Unassembled WGS sequence"/>
</dbReference>
<sequence>MYIFVYFFTKICFWMHFFAALNNKKMFNQMAYLHNSYKQMGLSIYYKSPNILGKETNCFFQNIGVRKKKKKQ</sequence>
<organism evidence="2 3">
    <name type="scientific">Plasmodium yoelii yoelii</name>
    <dbReference type="NCBI Taxonomy" id="73239"/>
    <lineage>
        <taxon>Eukaryota</taxon>
        <taxon>Sar</taxon>
        <taxon>Alveolata</taxon>
        <taxon>Apicomplexa</taxon>
        <taxon>Aconoidasida</taxon>
        <taxon>Haemosporida</taxon>
        <taxon>Plasmodiidae</taxon>
        <taxon>Plasmodium</taxon>
        <taxon>Plasmodium (Vinckeia)</taxon>
    </lineage>
</organism>
<protein>
    <submittedName>
        <fullName evidence="2">Uncharacterized protein</fullName>
    </submittedName>
</protein>
<name>Q7RDU1_PLAYO</name>
<reference evidence="2 3" key="1">
    <citation type="journal article" date="2002" name="Nature">
        <title>Genome sequence and comparative analysis of the model rodent malaria parasite Plasmodium yoelii yoelii.</title>
        <authorList>
            <person name="Carlton J.M."/>
            <person name="Angiuoli S.V."/>
            <person name="Suh B.B."/>
            <person name="Kooij T.W."/>
            <person name="Pertea M."/>
            <person name="Silva J.C."/>
            <person name="Ermolaeva M.D."/>
            <person name="Allen J.E."/>
            <person name="Selengut J.D."/>
            <person name="Koo H.L."/>
            <person name="Peterson J.D."/>
            <person name="Pop M."/>
            <person name="Kosack D.S."/>
            <person name="Shumway M.F."/>
            <person name="Bidwell S.L."/>
            <person name="Shallom S.J."/>
            <person name="van Aken S.E."/>
            <person name="Riedmuller S.B."/>
            <person name="Feldblyum T.V."/>
            <person name="Cho J.K."/>
            <person name="Quackenbush J."/>
            <person name="Sedegah M."/>
            <person name="Shoaibi A."/>
            <person name="Cummings L.M."/>
            <person name="Florens L."/>
            <person name="Yates J.R."/>
            <person name="Raine J.D."/>
            <person name="Sinden R.E."/>
            <person name="Harris M.A."/>
            <person name="Cunningham D.A."/>
            <person name="Preiser P.R."/>
            <person name="Bergman L.W."/>
            <person name="Vaidya A.B."/>
            <person name="van Lin L.H."/>
            <person name="Janse C.J."/>
            <person name="Waters A.P."/>
            <person name="Smith H.O."/>
            <person name="White O.R."/>
            <person name="Salzberg S.L."/>
            <person name="Venter J.C."/>
            <person name="Fraser C.M."/>
            <person name="Hoffman S.L."/>
            <person name="Gardner M.J."/>
            <person name="Carucci D.J."/>
        </authorList>
    </citation>
    <scope>NUCLEOTIDE SEQUENCE [LARGE SCALE GENOMIC DNA]</scope>
    <source>
        <strain evidence="2 3">17XNL</strain>
    </source>
</reference>
<dbReference type="PaxDb" id="73239-Q7RDU1"/>
<keyword evidence="1" id="KW-0472">Membrane</keyword>
<gene>
    <name evidence="2" type="ORF">PY05329</name>
</gene>
<dbReference type="InParanoid" id="Q7RDU1"/>
<dbReference type="AlphaFoldDB" id="Q7RDU1"/>
<accession>Q7RDU1</accession>
<comment type="caution">
    <text evidence="2">The sequence shown here is derived from an EMBL/GenBank/DDBJ whole genome shotgun (WGS) entry which is preliminary data.</text>
</comment>
<evidence type="ECO:0000313" key="3">
    <source>
        <dbReference type="Proteomes" id="UP000008553"/>
    </source>
</evidence>
<evidence type="ECO:0000313" key="2">
    <source>
        <dbReference type="EMBL" id="EAA17337.1"/>
    </source>
</evidence>
<dbReference type="EMBL" id="AABL01001680">
    <property type="protein sequence ID" value="EAA17337.1"/>
    <property type="molecule type" value="Genomic_DNA"/>
</dbReference>
<keyword evidence="1" id="KW-1133">Transmembrane helix</keyword>
<feature type="transmembrane region" description="Helical" evidence="1">
    <location>
        <begin position="6"/>
        <end position="23"/>
    </location>
</feature>
<keyword evidence="3" id="KW-1185">Reference proteome</keyword>
<evidence type="ECO:0000256" key="1">
    <source>
        <dbReference type="SAM" id="Phobius"/>
    </source>
</evidence>